<dbReference type="SUPFAM" id="SSF52922">
    <property type="entry name" value="TK C-terminal domain-like"/>
    <property type="match status" value="1"/>
</dbReference>
<dbReference type="Proteomes" id="UP000274843">
    <property type="component" value="Unassembled WGS sequence"/>
</dbReference>
<organism evidence="2 3">
    <name type="scientific">Amycolatopsis thermoflava</name>
    <dbReference type="NCBI Taxonomy" id="84480"/>
    <lineage>
        <taxon>Bacteria</taxon>
        <taxon>Bacillati</taxon>
        <taxon>Actinomycetota</taxon>
        <taxon>Actinomycetes</taxon>
        <taxon>Pseudonocardiales</taxon>
        <taxon>Pseudonocardiaceae</taxon>
        <taxon>Amycolatopsis</taxon>
        <taxon>Amycolatopsis methanolica group</taxon>
    </lineage>
</organism>
<dbReference type="InterPro" id="IPR029061">
    <property type="entry name" value="THDP-binding"/>
</dbReference>
<reference evidence="2 3" key="1">
    <citation type="submission" date="2018-11" db="EMBL/GenBank/DDBJ databases">
        <title>Sequencing the genomes of 1000 actinobacteria strains.</title>
        <authorList>
            <person name="Klenk H.-P."/>
        </authorList>
    </citation>
    <scope>NUCLEOTIDE SEQUENCE [LARGE SCALE GENOMIC DNA]</scope>
    <source>
        <strain evidence="2 3">DSM 44348</strain>
    </source>
</reference>
<dbReference type="Gene3D" id="3.40.50.920">
    <property type="match status" value="1"/>
</dbReference>
<dbReference type="SMART" id="SM00861">
    <property type="entry name" value="Transket_pyr"/>
    <property type="match status" value="1"/>
</dbReference>
<dbReference type="InterPro" id="IPR005475">
    <property type="entry name" value="Transketolase-like_Pyr-bd"/>
</dbReference>
<evidence type="ECO:0000313" key="3">
    <source>
        <dbReference type="Proteomes" id="UP000274843"/>
    </source>
</evidence>
<dbReference type="EMBL" id="RKHY01000001">
    <property type="protein sequence ID" value="ROS42926.1"/>
    <property type="molecule type" value="Genomic_DNA"/>
</dbReference>
<accession>A0A3N2H1X6</accession>
<comment type="caution">
    <text evidence="2">The sequence shown here is derived from an EMBL/GenBank/DDBJ whole genome shotgun (WGS) entry which is preliminary data.</text>
</comment>
<dbReference type="Gene3D" id="3.40.50.970">
    <property type="match status" value="1"/>
</dbReference>
<dbReference type="CDD" id="cd07033">
    <property type="entry name" value="TPP_PYR_DXS_TK_like"/>
    <property type="match status" value="1"/>
</dbReference>
<keyword evidence="3" id="KW-1185">Reference proteome</keyword>
<sequence length="299" mass="31707">MIGMRDAFLSTMEQVLDEDPRVAVVLADISAASLEAAGRRHPGRVINVGIREQALIGVAGGLALTGMRPVVHTFPSFLVERPYEQVKLDLTHQGAGAVLVSWGGSYDMPTAGRTHQSPADVALIDAIPGWTVHVPGHPDEAVSLLREALPGDGTVYLRLSGQSNARPRPGPGMQVVRQGGRGVVLAVGPMLDRVLAAAEDMDVTVLYAKTVRPFDAETLRAAVAGTGVADVVLVEPYLAGTSAHQVSEALVEVPHRLRALGTRRDAEVRRYGEVTDHDLAHALDEASIAAALKAFLRPN</sequence>
<dbReference type="PANTHER" id="PTHR43825:SF3">
    <property type="entry name" value="PYRUVATE DEHYDROGENASE E1 COMPONENT"/>
    <property type="match status" value="1"/>
</dbReference>
<feature type="domain" description="Transketolase-like pyrimidine-binding" evidence="1">
    <location>
        <begin position="2"/>
        <end position="167"/>
    </location>
</feature>
<dbReference type="AlphaFoldDB" id="A0A3N2H1X6"/>
<evidence type="ECO:0000259" key="1">
    <source>
        <dbReference type="SMART" id="SM00861"/>
    </source>
</evidence>
<dbReference type="InterPro" id="IPR033248">
    <property type="entry name" value="Transketolase_C"/>
</dbReference>
<proteinExistence type="predicted"/>
<dbReference type="SUPFAM" id="SSF52518">
    <property type="entry name" value="Thiamin diphosphate-binding fold (THDP-binding)"/>
    <property type="match status" value="1"/>
</dbReference>
<dbReference type="PANTHER" id="PTHR43825">
    <property type="entry name" value="PYRUVATE DEHYDROGENASE E1 COMPONENT"/>
    <property type="match status" value="1"/>
</dbReference>
<evidence type="ECO:0000313" key="2">
    <source>
        <dbReference type="EMBL" id="ROS42926.1"/>
    </source>
</evidence>
<gene>
    <name evidence="2" type="ORF">EDD35_5327</name>
</gene>
<dbReference type="Pfam" id="PF02780">
    <property type="entry name" value="Transketolase_C"/>
    <property type="match status" value="1"/>
</dbReference>
<protein>
    <submittedName>
        <fullName evidence="2">Transketolase</fullName>
    </submittedName>
</protein>
<dbReference type="InterPro" id="IPR051157">
    <property type="entry name" value="PDH/Transketolase"/>
</dbReference>
<dbReference type="InterPro" id="IPR009014">
    <property type="entry name" value="Transketo_C/PFOR_II"/>
</dbReference>
<dbReference type="Pfam" id="PF02779">
    <property type="entry name" value="Transket_pyr"/>
    <property type="match status" value="1"/>
</dbReference>
<name>A0A3N2H1X6_9PSEU</name>
<dbReference type="GO" id="GO:0000287">
    <property type="term" value="F:magnesium ion binding"/>
    <property type="evidence" value="ECO:0007669"/>
    <property type="project" value="UniProtKB-ARBA"/>
</dbReference>